<evidence type="ECO:0000313" key="5">
    <source>
        <dbReference type="Proteomes" id="UP001489004"/>
    </source>
</evidence>
<keyword evidence="2" id="KW-0804">Transcription</keyword>
<comment type="caution">
    <text evidence="4">The sequence shown here is derived from an EMBL/GenBank/DDBJ whole genome shotgun (WGS) entry which is preliminary data.</text>
</comment>
<name>A0AAW1RAQ2_9CHLO</name>
<dbReference type="GO" id="GO:0006353">
    <property type="term" value="P:DNA-templated transcription termination"/>
    <property type="evidence" value="ECO:0007669"/>
    <property type="project" value="UniProtKB-KW"/>
</dbReference>
<evidence type="ECO:0000256" key="2">
    <source>
        <dbReference type="ARBA" id="ARBA00022472"/>
    </source>
</evidence>
<keyword evidence="5" id="KW-1185">Reference proteome</keyword>
<evidence type="ECO:0000256" key="1">
    <source>
        <dbReference type="ARBA" id="ARBA00007692"/>
    </source>
</evidence>
<accession>A0AAW1RAQ2</accession>
<sequence length="342" mass="37675">MPHPIGVGQGDSIEDVANSLVALGVKVADLKQVFAKHPPLLAASVEKDVHKQASYLEATFGPTAVAQVILRYPAVLCEPSTMLRLQQRVQCLQFVGIKGRKLSRRFIARWPNLMDLEVQDILEVHRSLQELGLDGAASTNLIASHPRVLWEGVRAPYQQLVTACADVGLDMSIVKKLVCKTPRLLLAQPASVKAILQLLQSHGLSAMDLAKLLIGCPDILTYRLEVVNVKLRFLLDFVGCGLAKAVEDPCYFRAQIATRIGPRSAFIRARSPAASSPSLTTLHCRSDKDFCGLVGVHLDEYLFFKAKWQKAFGAQFGLQPRCALEERTIAKRMVLETMDDLV</sequence>
<dbReference type="InterPro" id="IPR038538">
    <property type="entry name" value="MTERF_sf"/>
</dbReference>
<dbReference type="Gene3D" id="1.25.70.10">
    <property type="entry name" value="Transcription termination factor 3, mitochondrial"/>
    <property type="match status" value="1"/>
</dbReference>
<evidence type="ECO:0000313" key="4">
    <source>
        <dbReference type="EMBL" id="KAK9830381.1"/>
    </source>
</evidence>
<dbReference type="EMBL" id="JALJOR010000001">
    <property type="protein sequence ID" value="KAK9830381.1"/>
    <property type="molecule type" value="Genomic_DNA"/>
</dbReference>
<gene>
    <name evidence="4" type="ORF">WJX72_011451</name>
</gene>
<dbReference type="GO" id="GO:0003676">
    <property type="term" value="F:nucleic acid binding"/>
    <property type="evidence" value="ECO:0007669"/>
    <property type="project" value="InterPro"/>
</dbReference>
<proteinExistence type="inferred from homology"/>
<evidence type="ECO:0000256" key="3">
    <source>
        <dbReference type="ARBA" id="ARBA00022946"/>
    </source>
</evidence>
<dbReference type="Pfam" id="PF02536">
    <property type="entry name" value="mTERF"/>
    <property type="match status" value="1"/>
</dbReference>
<dbReference type="Proteomes" id="UP001489004">
    <property type="component" value="Unassembled WGS sequence"/>
</dbReference>
<dbReference type="PANTHER" id="PTHR13068:SF151">
    <property type="entry name" value="TRANSCRIPTION TERMINATION FACTOR MTERF9, CHLOROPLASTIC"/>
    <property type="match status" value="1"/>
</dbReference>
<comment type="similarity">
    <text evidence="1">Belongs to the mTERF family.</text>
</comment>
<dbReference type="SMART" id="SM00733">
    <property type="entry name" value="Mterf"/>
    <property type="match status" value="5"/>
</dbReference>
<dbReference type="InterPro" id="IPR003690">
    <property type="entry name" value="MTERF"/>
</dbReference>
<dbReference type="AlphaFoldDB" id="A0AAW1RAQ2"/>
<protein>
    <submittedName>
        <fullName evidence="4">Uncharacterized protein</fullName>
    </submittedName>
</protein>
<dbReference type="PANTHER" id="PTHR13068">
    <property type="entry name" value="CGI-12 PROTEIN-RELATED"/>
    <property type="match status" value="1"/>
</dbReference>
<reference evidence="4 5" key="1">
    <citation type="journal article" date="2024" name="Nat. Commun.">
        <title>Phylogenomics reveals the evolutionary origins of lichenization in chlorophyte algae.</title>
        <authorList>
            <person name="Puginier C."/>
            <person name="Libourel C."/>
            <person name="Otte J."/>
            <person name="Skaloud P."/>
            <person name="Haon M."/>
            <person name="Grisel S."/>
            <person name="Petersen M."/>
            <person name="Berrin J.G."/>
            <person name="Delaux P.M."/>
            <person name="Dal Grande F."/>
            <person name="Keller J."/>
        </authorList>
    </citation>
    <scope>NUCLEOTIDE SEQUENCE [LARGE SCALE GENOMIC DNA]</scope>
    <source>
        <strain evidence="4 5">SAG 2043</strain>
    </source>
</reference>
<keyword evidence="2" id="KW-0806">Transcription termination</keyword>
<keyword evidence="3" id="KW-0809">Transit peptide</keyword>
<keyword evidence="2" id="KW-0805">Transcription regulation</keyword>
<organism evidence="4 5">
    <name type="scientific">[Myrmecia] bisecta</name>
    <dbReference type="NCBI Taxonomy" id="41462"/>
    <lineage>
        <taxon>Eukaryota</taxon>
        <taxon>Viridiplantae</taxon>
        <taxon>Chlorophyta</taxon>
        <taxon>core chlorophytes</taxon>
        <taxon>Trebouxiophyceae</taxon>
        <taxon>Trebouxiales</taxon>
        <taxon>Trebouxiaceae</taxon>
        <taxon>Myrmecia</taxon>
    </lineage>
</organism>